<evidence type="ECO:0000313" key="2">
    <source>
        <dbReference type="Proteomes" id="UP001500298"/>
    </source>
</evidence>
<dbReference type="Proteomes" id="UP001500298">
    <property type="component" value="Unassembled WGS sequence"/>
</dbReference>
<dbReference type="EMBL" id="BAABJX010000004">
    <property type="protein sequence ID" value="GAA4821074.1"/>
    <property type="molecule type" value="Genomic_DNA"/>
</dbReference>
<reference evidence="2" key="1">
    <citation type="journal article" date="2019" name="Int. J. Syst. Evol. Microbiol.">
        <title>The Global Catalogue of Microorganisms (GCM) 10K type strain sequencing project: providing services to taxonomists for standard genome sequencing and annotation.</title>
        <authorList>
            <consortium name="The Broad Institute Genomics Platform"/>
            <consortium name="The Broad Institute Genome Sequencing Center for Infectious Disease"/>
            <person name="Wu L."/>
            <person name="Ma J."/>
        </authorList>
    </citation>
    <scope>NUCLEOTIDE SEQUENCE [LARGE SCALE GENOMIC DNA]</scope>
    <source>
        <strain evidence="2">JCM 18326</strain>
    </source>
</reference>
<comment type="caution">
    <text evidence="1">The sequence shown here is derived from an EMBL/GenBank/DDBJ whole genome shotgun (WGS) entry which is preliminary data.</text>
</comment>
<evidence type="ECO:0000313" key="1">
    <source>
        <dbReference type="EMBL" id="GAA4821074.1"/>
    </source>
</evidence>
<sequence length="153" mass="17999">MEDIIKNTISNYIIDEVKEINLSEKSELISIICQDFINSRQVKKAINKIKKNEFYLESELQCDIIEELEEVLEDLQWKESKKGLYVLTINKWLDSFRDEFNTIDKYQSVYLGGHSSINCIYVTGKLPDKDRGELVQYLKVKNPPFKIKLDLKD</sequence>
<dbReference type="RefSeq" id="WP_345368524.1">
    <property type="nucleotide sequence ID" value="NZ_BAABJX010000004.1"/>
</dbReference>
<keyword evidence="2" id="KW-1185">Reference proteome</keyword>
<organism evidence="1 2">
    <name type="scientific">Algivirga pacifica</name>
    <dbReference type="NCBI Taxonomy" id="1162670"/>
    <lineage>
        <taxon>Bacteria</taxon>
        <taxon>Pseudomonadati</taxon>
        <taxon>Bacteroidota</taxon>
        <taxon>Cytophagia</taxon>
        <taxon>Cytophagales</taxon>
        <taxon>Flammeovirgaceae</taxon>
        <taxon>Algivirga</taxon>
    </lineage>
</organism>
<proteinExistence type="predicted"/>
<gene>
    <name evidence="1" type="ORF">GCM10023331_01770</name>
</gene>
<name>A0ABP9CWI9_9BACT</name>
<protein>
    <submittedName>
        <fullName evidence="1">Uncharacterized protein</fullName>
    </submittedName>
</protein>
<accession>A0ABP9CWI9</accession>